<evidence type="ECO:0000313" key="2">
    <source>
        <dbReference type="EMBL" id="UAW53183.1"/>
    </source>
</evidence>
<feature type="region of interest" description="Disordered" evidence="1">
    <location>
        <begin position="171"/>
        <end position="218"/>
    </location>
</feature>
<reference evidence="2 3" key="1">
    <citation type="submission" date="2021-06" db="EMBL/GenBank/DDBJ databases">
        <title>Complete genome sequence of Erwinia phage pEa_SNUABM_30.</title>
        <authorList>
            <person name="Kim S.G."/>
            <person name="Park S.C."/>
        </authorList>
    </citation>
    <scope>NUCLEOTIDE SEQUENCE [LARGE SCALE GENOMIC DNA]</scope>
</reference>
<organism evidence="2 3">
    <name type="scientific">Erwinia phage pEa_SNUABM_30</name>
    <dbReference type="NCBI Taxonomy" id="2869553"/>
    <lineage>
        <taxon>Viruses</taxon>
        <taxon>Duplodnaviria</taxon>
        <taxon>Heunggongvirae</taxon>
        <taxon>Uroviricota</taxon>
        <taxon>Caudoviricetes</taxon>
        <taxon>Alexandravirus</taxon>
        <taxon>Alexandravirus SNUABM30</taxon>
    </lineage>
</organism>
<accession>A0AAE8XL63</accession>
<dbReference type="Proteomes" id="UP000827754">
    <property type="component" value="Segment"/>
</dbReference>
<keyword evidence="3" id="KW-1185">Reference proteome</keyword>
<evidence type="ECO:0000313" key="3">
    <source>
        <dbReference type="Proteomes" id="UP000827754"/>
    </source>
</evidence>
<evidence type="ECO:0000256" key="1">
    <source>
        <dbReference type="SAM" id="MobiDB-lite"/>
    </source>
</evidence>
<proteinExistence type="predicted"/>
<gene>
    <name evidence="2" type="ORF">pEaSNUABM30_00065</name>
</gene>
<protein>
    <submittedName>
        <fullName evidence="2">Uncharacterized protein</fullName>
    </submittedName>
</protein>
<sequence length="218" mass="24690">MQNVAGHALELTAKDVEAYWRGRAYIEAARIAHNHQEDPTAYTLTFQFIEPYLPQGWEVINPIREQHEGELPDAVFEPGETLEPRFVVMLALMIDSDKTHVGGKTIKSMAHLSSVARDKRIVLVLNGHDTALARHLALEAGYEVSEAGLIDMAKAVGDKAMRRAEHTGFFELDTPRERKERDPNLDAVRHKHNRVGRHSGNQRFNAKPQRQNFKGRGR</sequence>
<feature type="compositionally biased region" description="Polar residues" evidence="1">
    <location>
        <begin position="199"/>
        <end position="212"/>
    </location>
</feature>
<feature type="compositionally biased region" description="Basic and acidic residues" evidence="1">
    <location>
        <begin position="171"/>
        <end position="188"/>
    </location>
</feature>
<dbReference type="EMBL" id="MZ443778">
    <property type="protein sequence ID" value="UAW53183.1"/>
    <property type="molecule type" value="Genomic_DNA"/>
</dbReference>
<name>A0AAE8XL63_9CAUD</name>